<organism evidence="2 3">
    <name type="scientific">Marasmiellus scandens</name>
    <dbReference type="NCBI Taxonomy" id="2682957"/>
    <lineage>
        <taxon>Eukaryota</taxon>
        <taxon>Fungi</taxon>
        <taxon>Dikarya</taxon>
        <taxon>Basidiomycota</taxon>
        <taxon>Agaricomycotina</taxon>
        <taxon>Agaricomycetes</taxon>
        <taxon>Agaricomycetidae</taxon>
        <taxon>Agaricales</taxon>
        <taxon>Marasmiineae</taxon>
        <taxon>Omphalotaceae</taxon>
        <taxon>Marasmiellus</taxon>
    </lineage>
</organism>
<keyword evidence="3" id="KW-1185">Reference proteome</keyword>
<evidence type="ECO:0000313" key="3">
    <source>
        <dbReference type="Proteomes" id="UP001498398"/>
    </source>
</evidence>
<name>A0ABR1JZI9_9AGAR</name>
<feature type="chain" id="PRO_5047010712" evidence="1">
    <location>
        <begin position="18"/>
        <end position="153"/>
    </location>
</feature>
<dbReference type="EMBL" id="JBANRG010000003">
    <property type="protein sequence ID" value="KAK7468291.1"/>
    <property type="molecule type" value="Genomic_DNA"/>
</dbReference>
<reference evidence="2 3" key="1">
    <citation type="submission" date="2024-01" db="EMBL/GenBank/DDBJ databases">
        <title>A draft genome for the cacao thread blight pathogen Marasmiellus scandens.</title>
        <authorList>
            <person name="Baruah I.K."/>
            <person name="Leung J."/>
            <person name="Bukari Y."/>
            <person name="Amoako-Attah I."/>
            <person name="Meinhardt L.W."/>
            <person name="Bailey B.A."/>
            <person name="Cohen S.P."/>
        </authorList>
    </citation>
    <scope>NUCLEOTIDE SEQUENCE [LARGE SCALE GENOMIC DNA]</scope>
    <source>
        <strain evidence="2 3">GH-19</strain>
    </source>
</reference>
<proteinExistence type="predicted"/>
<accession>A0ABR1JZI9</accession>
<evidence type="ECO:0000313" key="2">
    <source>
        <dbReference type="EMBL" id="KAK7468291.1"/>
    </source>
</evidence>
<dbReference type="Proteomes" id="UP001498398">
    <property type="component" value="Unassembled WGS sequence"/>
</dbReference>
<protein>
    <submittedName>
        <fullName evidence="2">Uncharacterized protein</fullName>
    </submittedName>
</protein>
<comment type="caution">
    <text evidence="2">The sequence shown here is derived from an EMBL/GenBank/DDBJ whole genome shotgun (WGS) entry which is preliminary data.</text>
</comment>
<feature type="signal peptide" evidence="1">
    <location>
        <begin position="1"/>
        <end position="17"/>
    </location>
</feature>
<evidence type="ECO:0000256" key="1">
    <source>
        <dbReference type="SAM" id="SignalP"/>
    </source>
</evidence>
<gene>
    <name evidence="2" type="ORF">VKT23_002805</name>
</gene>
<sequence length="153" mass="15806">MFFPVFVLASVLSAAIAAPTAFVNKRELVGQQLADVAEFGGKPGTAILADLSVNECGIKVNDGDLVFLVSREFLGAPPGTSAAENGLCGRKDATIFVVDNNATVLAENESWLAPVGICDSCGQGDVVVNQATFNELGGVPGSRTIEGTFPRFG</sequence>
<keyword evidence="1" id="KW-0732">Signal</keyword>